<feature type="transmembrane region" description="Helical" evidence="6">
    <location>
        <begin position="441"/>
        <end position="468"/>
    </location>
</feature>
<reference evidence="8" key="1">
    <citation type="submission" date="2020-11" db="EMBL/GenBank/DDBJ databases">
        <authorList>
            <person name="Tran Van P."/>
        </authorList>
    </citation>
    <scope>NUCLEOTIDE SEQUENCE</scope>
</reference>
<evidence type="ECO:0000256" key="6">
    <source>
        <dbReference type="SAM" id="Phobius"/>
    </source>
</evidence>
<evidence type="ECO:0000256" key="1">
    <source>
        <dbReference type="ARBA" id="ARBA00004141"/>
    </source>
</evidence>
<comment type="similarity">
    <text evidence="2">Belongs to the TMC family.</text>
</comment>
<keyword evidence="4 6" id="KW-1133">Transmembrane helix</keyword>
<feature type="transmembrane region" description="Helical" evidence="6">
    <location>
        <begin position="246"/>
        <end position="268"/>
    </location>
</feature>
<feature type="transmembrane region" description="Helical" evidence="6">
    <location>
        <begin position="214"/>
        <end position="234"/>
    </location>
</feature>
<feature type="transmembrane region" description="Helical" evidence="6">
    <location>
        <begin position="383"/>
        <end position="406"/>
    </location>
</feature>
<comment type="subcellular location">
    <subcellularLocation>
        <location evidence="1">Membrane</location>
        <topology evidence="1">Multi-pass membrane protein</topology>
    </subcellularLocation>
</comment>
<dbReference type="GO" id="GO:0005886">
    <property type="term" value="C:plasma membrane"/>
    <property type="evidence" value="ECO:0007669"/>
    <property type="project" value="InterPro"/>
</dbReference>
<dbReference type="PANTHER" id="PTHR23302:SF43">
    <property type="entry name" value="TMC DOMAIN-CONTAINING PROTEIN"/>
    <property type="match status" value="1"/>
</dbReference>
<keyword evidence="5 6" id="KW-0472">Membrane</keyword>
<evidence type="ECO:0000259" key="7">
    <source>
        <dbReference type="Pfam" id="PF07810"/>
    </source>
</evidence>
<accession>A0A7R9NV61</accession>
<protein>
    <recommendedName>
        <fullName evidence="7">TMC domain-containing protein</fullName>
    </recommendedName>
</protein>
<keyword evidence="3 6" id="KW-0812">Transmembrane</keyword>
<dbReference type="AlphaFoldDB" id="A0A7R9NV61"/>
<name>A0A7R9NV61_9NEOP</name>
<proteinExistence type="inferred from homology"/>
<feature type="transmembrane region" description="Helical" evidence="6">
    <location>
        <begin position="173"/>
        <end position="194"/>
    </location>
</feature>
<dbReference type="InterPro" id="IPR012496">
    <property type="entry name" value="TMC_dom"/>
</dbReference>
<evidence type="ECO:0000256" key="4">
    <source>
        <dbReference type="ARBA" id="ARBA00022989"/>
    </source>
</evidence>
<dbReference type="GO" id="GO:0008381">
    <property type="term" value="F:mechanosensitive monoatomic ion channel activity"/>
    <property type="evidence" value="ECO:0007669"/>
    <property type="project" value="TreeGrafter"/>
</dbReference>
<evidence type="ECO:0000256" key="2">
    <source>
        <dbReference type="ARBA" id="ARBA00006510"/>
    </source>
</evidence>
<dbReference type="Pfam" id="PF07810">
    <property type="entry name" value="TMC"/>
    <property type="match status" value="1"/>
</dbReference>
<evidence type="ECO:0000256" key="3">
    <source>
        <dbReference type="ARBA" id="ARBA00022692"/>
    </source>
</evidence>
<feature type="transmembrane region" description="Helical" evidence="6">
    <location>
        <begin position="337"/>
        <end position="363"/>
    </location>
</feature>
<dbReference type="PANTHER" id="PTHR23302">
    <property type="entry name" value="TRANSMEMBRANE CHANNEL-RELATED"/>
    <property type="match status" value="1"/>
</dbReference>
<dbReference type="InterPro" id="IPR038900">
    <property type="entry name" value="TMC"/>
</dbReference>
<organism evidence="8">
    <name type="scientific">Timema tahoe</name>
    <dbReference type="NCBI Taxonomy" id="61484"/>
    <lineage>
        <taxon>Eukaryota</taxon>
        <taxon>Metazoa</taxon>
        <taxon>Ecdysozoa</taxon>
        <taxon>Arthropoda</taxon>
        <taxon>Hexapoda</taxon>
        <taxon>Insecta</taxon>
        <taxon>Pterygota</taxon>
        <taxon>Neoptera</taxon>
        <taxon>Polyneoptera</taxon>
        <taxon>Phasmatodea</taxon>
        <taxon>Timematodea</taxon>
        <taxon>Timematoidea</taxon>
        <taxon>Timematidae</taxon>
        <taxon>Timema</taxon>
    </lineage>
</organism>
<dbReference type="EMBL" id="OE001632">
    <property type="protein sequence ID" value="CAD7457264.1"/>
    <property type="molecule type" value="Genomic_DNA"/>
</dbReference>
<sequence>MADSFVTADNLLSAGIVLPNPAGNSLLGYSQGRINDKRRKWVRPSSPILEKIQDVVRPQPRFLVMSRVDDNGNLKHVSPFIVERAINGAAKSDVSIRKLHDGTILIQTVTDVQSSNTMAITEIPSSNTAYILVKVEPHGFFNACKGVELLSDESNAEKQDNFWARFYTVSMQVALNIVSVVFLAGTGVLMWYLLSESEHNAALADLDTRTWSMLMPLVVTLIMMIAPVFFSWIVRYENYSNPRTSLFVTLLRTYFLEIVVVGVLMAFWLKRSQDECWETSIGQEVYRLILVDFFITIIGTSLAEFVRFRIYKTHWKRLGAPEFDVARNTLNLIYNQTLFFVGFYFSPLLAAVIVIKMFIMFYIRKVGVLKNCVPSHRAWRAAQTQTLFLGLAFLSLLGVIILLVYIMTKVQASDCGPFRGYPYMYQMILEGVLNLKQGSNFLNVILFLVKPGVVAGVLVAMCMTVYYMRAKAQAHAKMVDILRVMLVSEAKDKEFLLSYISRVTEGKWMYNLHTHSEPPRQSKQGGDFMVIKHCF</sequence>
<feature type="domain" description="TMC" evidence="7">
    <location>
        <begin position="276"/>
        <end position="382"/>
    </location>
</feature>
<evidence type="ECO:0000256" key="5">
    <source>
        <dbReference type="ARBA" id="ARBA00023136"/>
    </source>
</evidence>
<evidence type="ECO:0000313" key="8">
    <source>
        <dbReference type="EMBL" id="CAD7457264.1"/>
    </source>
</evidence>
<gene>
    <name evidence="8" type="ORF">TTEB3V08_LOCUS5269</name>
</gene>